<comment type="caution">
    <text evidence="6">The sequence shown here is derived from an EMBL/GenBank/DDBJ whole genome shotgun (WGS) entry which is preliminary data.</text>
</comment>
<dbReference type="SUPFAM" id="SSF48334">
    <property type="entry name" value="DNA repair protein MutS, domain III"/>
    <property type="match status" value="1"/>
</dbReference>
<dbReference type="SUPFAM" id="SSF52540">
    <property type="entry name" value="P-loop containing nucleoside triphosphate hydrolases"/>
    <property type="match status" value="1"/>
</dbReference>
<evidence type="ECO:0000313" key="7">
    <source>
        <dbReference type="Proteomes" id="UP000824469"/>
    </source>
</evidence>
<dbReference type="EMBL" id="JAHRHJ020000004">
    <property type="protein sequence ID" value="KAH9320155.1"/>
    <property type="molecule type" value="Genomic_DNA"/>
</dbReference>
<protein>
    <recommendedName>
        <fullName evidence="8">DNA mismatch repair proteins mutS family domain-containing protein</fullName>
    </recommendedName>
</protein>
<dbReference type="InterPro" id="IPR045076">
    <property type="entry name" value="MutS"/>
</dbReference>
<feature type="non-terminal residue" evidence="6">
    <location>
        <position position="1"/>
    </location>
</feature>
<dbReference type="PANTHER" id="PTHR11361">
    <property type="entry name" value="DNA MISMATCH REPAIR PROTEIN MUTS FAMILY MEMBER"/>
    <property type="match status" value="1"/>
</dbReference>
<proteinExistence type="predicted"/>
<dbReference type="Gene3D" id="3.30.420.110">
    <property type="entry name" value="MutS, connector domain"/>
    <property type="match status" value="1"/>
</dbReference>
<evidence type="ECO:0000313" key="6">
    <source>
        <dbReference type="EMBL" id="KAH9320155.1"/>
    </source>
</evidence>
<dbReference type="GO" id="GO:0005524">
    <property type="term" value="F:ATP binding"/>
    <property type="evidence" value="ECO:0007669"/>
    <property type="project" value="UniProtKB-KW"/>
</dbReference>
<dbReference type="Pfam" id="PF00488">
    <property type="entry name" value="MutS_V"/>
    <property type="match status" value="1"/>
</dbReference>
<reference evidence="6 7" key="1">
    <citation type="journal article" date="2021" name="Nat. Plants">
        <title>The Taxus genome provides insights into paclitaxel biosynthesis.</title>
        <authorList>
            <person name="Xiong X."/>
            <person name="Gou J."/>
            <person name="Liao Q."/>
            <person name="Li Y."/>
            <person name="Zhou Q."/>
            <person name="Bi G."/>
            <person name="Li C."/>
            <person name="Du R."/>
            <person name="Wang X."/>
            <person name="Sun T."/>
            <person name="Guo L."/>
            <person name="Liang H."/>
            <person name="Lu P."/>
            <person name="Wu Y."/>
            <person name="Zhang Z."/>
            <person name="Ro D.K."/>
            <person name="Shang Y."/>
            <person name="Huang S."/>
            <person name="Yan J."/>
        </authorList>
    </citation>
    <scope>NUCLEOTIDE SEQUENCE [LARGE SCALE GENOMIC DNA]</scope>
    <source>
        <strain evidence="6">Ta-2019</strain>
    </source>
</reference>
<keyword evidence="2" id="KW-0067">ATP-binding</keyword>
<keyword evidence="7" id="KW-1185">Reference proteome</keyword>
<dbReference type="Pfam" id="PF05190">
    <property type="entry name" value="MutS_IV"/>
    <property type="match status" value="1"/>
</dbReference>
<dbReference type="InterPro" id="IPR007696">
    <property type="entry name" value="DNA_mismatch_repair_MutS_core"/>
</dbReference>
<accession>A0AA38GEC3</accession>
<feature type="domain" description="DNA mismatch repair protein MutS core" evidence="4">
    <location>
        <begin position="200"/>
        <end position="544"/>
    </location>
</feature>
<dbReference type="InterPro" id="IPR036678">
    <property type="entry name" value="MutS_con_dom_sf"/>
</dbReference>
<dbReference type="GO" id="GO:0030983">
    <property type="term" value="F:mismatched DNA binding"/>
    <property type="evidence" value="ECO:0007669"/>
    <property type="project" value="InterPro"/>
</dbReference>
<gene>
    <name evidence="6" type="ORF">KI387_021924</name>
</gene>
<dbReference type="PIRSF" id="PIRSF037677">
    <property type="entry name" value="DNA_mis_repair_Msh6"/>
    <property type="match status" value="1"/>
</dbReference>
<dbReference type="Gene3D" id="3.40.50.300">
    <property type="entry name" value="P-loop containing nucleotide triphosphate hydrolases"/>
    <property type="match status" value="1"/>
</dbReference>
<dbReference type="Pfam" id="PF05192">
    <property type="entry name" value="MutS_III"/>
    <property type="match status" value="1"/>
</dbReference>
<organism evidence="6 7">
    <name type="scientific">Taxus chinensis</name>
    <name type="common">Chinese yew</name>
    <name type="synonym">Taxus wallichiana var. chinensis</name>
    <dbReference type="NCBI Taxonomy" id="29808"/>
    <lineage>
        <taxon>Eukaryota</taxon>
        <taxon>Viridiplantae</taxon>
        <taxon>Streptophyta</taxon>
        <taxon>Embryophyta</taxon>
        <taxon>Tracheophyta</taxon>
        <taxon>Spermatophyta</taxon>
        <taxon>Pinopsida</taxon>
        <taxon>Pinidae</taxon>
        <taxon>Conifers II</taxon>
        <taxon>Cupressales</taxon>
        <taxon>Taxaceae</taxon>
        <taxon>Taxus</taxon>
    </lineage>
</organism>
<evidence type="ECO:0000259" key="5">
    <source>
        <dbReference type="SMART" id="SM00534"/>
    </source>
</evidence>
<dbReference type="SMART" id="SM00534">
    <property type="entry name" value="MUTSac"/>
    <property type="match status" value="1"/>
</dbReference>
<dbReference type="GO" id="GO:0006298">
    <property type="term" value="P:mismatch repair"/>
    <property type="evidence" value="ECO:0007669"/>
    <property type="project" value="InterPro"/>
</dbReference>
<dbReference type="InterPro" id="IPR000432">
    <property type="entry name" value="DNA_mismatch_repair_MutS_C"/>
</dbReference>
<evidence type="ECO:0000256" key="1">
    <source>
        <dbReference type="ARBA" id="ARBA00022741"/>
    </source>
</evidence>
<dbReference type="AlphaFoldDB" id="A0AA38GEC3"/>
<name>A0AA38GEC3_TAXCH</name>
<dbReference type="InterPro" id="IPR036187">
    <property type="entry name" value="DNA_mismatch_repair_MutS_sf"/>
</dbReference>
<dbReference type="Proteomes" id="UP000824469">
    <property type="component" value="Unassembled WGS sequence"/>
</dbReference>
<dbReference type="SMART" id="SM00533">
    <property type="entry name" value="MUTSd"/>
    <property type="match status" value="1"/>
</dbReference>
<feature type="domain" description="DNA mismatch repair proteins mutS family" evidence="5">
    <location>
        <begin position="563"/>
        <end position="755"/>
    </location>
</feature>
<dbReference type="PANTHER" id="PTHR11361:SF150">
    <property type="entry name" value="DNA MISMATCH REPAIR PROTEIN MSH6"/>
    <property type="match status" value="1"/>
</dbReference>
<dbReference type="InterPro" id="IPR017261">
    <property type="entry name" value="DNA_mismatch_repair_MutS/MSH"/>
</dbReference>
<dbReference type="InterPro" id="IPR007861">
    <property type="entry name" value="DNA_mismatch_repair_MutS_clamp"/>
</dbReference>
<dbReference type="FunFam" id="1.10.1420.10:FF:000005">
    <property type="entry name" value="DNA mismatch repair protein"/>
    <property type="match status" value="1"/>
</dbReference>
<sequence>FTDDSTRSRLCSILSEIRPVELIKPCGVLSDETERVLRDWTRKPLVNNLAPGTEFWDAEMSLFEIKKLYKLFHDRLKSSNIITDKSEYDSSHSIEDNDEIESLPDAICQVVSAGENGQLALSAFGGCLSYLRQVLLDQSLLSFGKLEIIPCSDFAIVQPASGESNQVSLFRNTCLVEPYMILDAAALENLEILENNKDCSTLGTLFAQVDHCITAFGKRLLRKWLVRPLKRVKSIWERQDAIVEIKGAAVESAVKFQKELARLPDMERLLARLYASSGAAGRNGNKVVLYEDAAKKKLQEFIAALRGCQSMVKACMSFKDTTNEIKSSLLQHNLTPGRGLPDVKPIMKHFETAFDWSEAEKSGRILPCEGVDKDYDLANQTVIEIETSFAKHLEMQQMLFGSEISYVTVGKEQYQLEIPESMLAKVPQEYEARSSRKGYRRFWTPKVKELLQELSDSQAQREASLRGILQGLVMKFCEHHHIWRDLVNVVAEMDVLVSLAFASDYFDGPTCRPSIRDTNKLSDDEVEAPFIYAKGLRHPILAGLDSRGCFVPNDVNIGGLRNSSFMLLTGPNMGGKSTLLRQVCLAIILAQLGADVPAEEFQLSPVDRVFVRMGARDHIMAAQSTFLVELSETASMLSSATRNSFVALDELGRGTATSDGQAIAHAVLEHLSHKIGCRGMFSTHYHHLATDYQHDCTVGLYHMDCKVGTRVGGAEEVTFLYKLVPGACPKSYGVNVARLAGMPDTILERAAKRSADFESQYGQRGTICDNRPFTSMNFKEGILLEEVLNITKKLNGSEIAVAGKMNSLVGVWRKLGSFAANDCSHSKQSSTRYLFDGRSLCSTIPMET</sequence>
<dbReference type="InterPro" id="IPR027417">
    <property type="entry name" value="P-loop_NTPase"/>
</dbReference>
<dbReference type="FunFam" id="3.40.50.300:FF:001885">
    <property type="entry name" value="DNA mismatch repair protein"/>
    <property type="match status" value="1"/>
</dbReference>
<dbReference type="Gene3D" id="1.10.1420.10">
    <property type="match status" value="2"/>
</dbReference>
<keyword evidence="3" id="KW-0238">DNA-binding</keyword>
<keyword evidence="1" id="KW-0547">Nucleotide-binding</keyword>
<evidence type="ECO:0000256" key="2">
    <source>
        <dbReference type="ARBA" id="ARBA00022840"/>
    </source>
</evidence>
<evidence type="ECO:0000256" key="3">
    <source>
        <dbReference type="ARBA" id="ARBA00023125"/>
    </source>
</evidence>
<evidence type="ECO:0008006" key="8">
    <source>
        <dbReference type="Google" id="ProtNLM"/>
    </source>
</evidence>
<dbReference type="GO" id="GO:0140664">
    <property type="term" value="F:ATP-dependent DNA damage sensor activity"/>
    <property type="evidence" value="ECO:0007669"/>
    <property type="project" value="InterPro"/>
</dbReference>
<dbReference type="GO" id="GO:0005634">
    <property type="term" value="C:nucleus"/>
    <property type="evidence" value="ECO:0007669"/>
    <property type="project" value="TreeGrafter"/>
</dbReference>
<evidence type="ECO:0000259" key="4">
    <source>
        <dbReference type="SMART" id="SM00533"/>
    </source>
</evidence>